<dbReference type="EMBL" id="MT631282">
    <property type="protein sequence ID" value="QNO47908.1"/>
    <property type="molecule type" value="Genomic_DNA"/>
</dbReference>
<evidence type="ECO:0000313" key="1">
    <source>
        <dbReference type="EMBL" id="QNO47908.1"/>
    </source>
</evidence>
<dbReference type="AlphaFoldDB" id="A0A7G9YIS4"/>
<protein>
    <submittedName>
        <fullName evidence="1">Uncharacterized protein</fullName>
    </submittedName>
</protein>
<organism evidence="1">
    <name type="scientific">Candidatus Methanogaster sp. ANME-2c ERB4</name>
    <dbReference type="NCBI Taxonomy" id="2759911"/>
    <lineage>
        <taxon>Archaea</taxon>
        <taxon>Methanobacteriati</taxon>
        <taxon>Methanobacteriota</taxon>
        <taxon>Stenosarchaea group</taxon>
        <taxon>Methanomicrobia</taxon>
        <taxon>Methanosarcinales</taxon>
        <taxon>ANME-2 cluster</taxon>
        <taxon>Candidatus Methanogasteraceae</taxon>
        <taxon>Candidatus Methanogaster</taxon>
    </lineage>
</organism>
<gene>
    <name evidence="1" type="ORF">LLFONJKP_00029</name>
</gene>
<name>A0A7G9YIS4_9EURY</name>
<reference evidence="1" key="1">
    <citation type="submission" date="2020-06" db="EMBL/GenBank/DDBJ databases">
        <title>Unique genomic features of the anaerobic methanotrophic archaea.</title>
        <authorList>
            <person name="Chadwick G.L."/>
            <person name="Skennerton C.T."/>
            <person name="Laso-Perez R."/>
            <person name="Leu A.O."/>
            <person name="Speth D.R."/>
            <person name="Yu H."/>
            <person name="Morgan-Lang C."/>
            <person name="Hatzenpichler R."/>
            <person name="Goudeau D."/>
            <person name="Malmstrom R."/>
            <person name="Brazelton W.J."/>
            <person name="Woyke T."/>
            <person name="Hallam S.J."/>
            <person name="Tyson G.W."/>
            <person name="Wegener G."/>
            <person name="Boetius A."/>
            <person name="Orphan V."/>
        </authorList>
    </citation>
    <scope>NUCLEOTIDE SEQUENCE</scope>
</reference>
<accession>A0A7G9YIS4</accession>
<sequence length="142" mass="17044">MPDWYTAHLAGVAVCIHSSGICTTEQGQYAVFRRLCPCRPLFLNPSALFLHLLKSFLDLFQLLRQNRCLRLKHREFLLFSPCWWRISWWWCITWHRCRCRRCILRSWHSPPPSWQPRKPSTSAQIVWAVDTFPVPSIHRYHL</sequence>
<proteinExistence type="predicted"/>